<evidence type="ECO:0000313" key="1">
    <source>
        <dbReference type="EMBL" id="KAJ0093123.1"/>
    </source>
</evidence>
<organism evidence="1 2">
    <name type="scientific">Pistacia atlantica</name>
    <dbReference type="NCBI Taxonomy" id="434234"/>
    <lineage>
        <taxon>Eukaryota</taxon>
        <taxon>Viridiplantae</taxon>
        <taxon>Streptophyta</taxon>
        <taxon>Embryophyta</taxon>
        <taxon>Tracheophyta</taxon>
        <taxon>Spermatophyta</taxon>
        <taxon>Magnoliopsida</taxon>
        <taxon>eudicotyledons</taxon>
        <taxon>Gunneridae</taxon>
        <taxon>Pentapetalae</taxon>
        <taxon>rosids</taxon>
        <taxon>malvids</taxon>
        <taxon>Sapindales</taxon>
        <taxon>Anacardiaceae</taxon>
        <taxon>Pistacia</taxon>
    </lineage>
</organism>
<protein>
    <submittedName>
        <fullName evidence="1">Uncharacterized protein</fullName>
    </submittedName>
</protein>
<sequence>MTVETSVLASLEQYILVNRSNFQCGAADLSTTIDPLIITGVVVPTRKISKPLSYQILKFCRSYGTDVAVHGSQTINEKVITELVAAGDNHAAAILGPALTDYDEGANTGESLIFVLLPYYFYLRRLSDQKSREHKELNCSTGFLMSIMAVLEGLVFYSDIRVAMNCGLCLSMVLGWENLDLQEKRIIAKSYWYRPSVEEMALSLAAPCLASKSFFNLHKPAVNVAVALPKLDNTPLWLRTVFDDSCVGARNVSKEMVLLFRELLNSDFLKADQIASLNHVLQACRKDMYSNSACFKPFLNRMNSENFPDPPNLEVLF</sequence>
<dbReference type="Proteomes" id="UP001164250">
    <property type="component" value="Chromosome 7"/>
</dbReference>
<comment type="caution">
    <text evidence="1">The sequence shown here is derived from an EMBL/GenBank/DDBJ whole genome shotgun (WGS) entry which is preliminary data.</text>
</comment>
<accession>A0ACC1B2I6</accession>
<keyword evidence="2" id="KW-1185">Reference proteome</keyword>
<name>A0ACC1B2I6_9ROSI</name>
<evidence type="ECO:0000313" key="2">
    <source>
        <dbReference type="Proteomes" id="UP001164250"/>
    </source>
</evidence>
<reference evidence="2" key="1">
    <citation type="journal article" date="2023" name="G3 (Bethesda)">
        <title>Genome assembly and association tests identify interacting loci associated with vigor, precocity, and sex in interspecific pistachio rootstocks.</title>
        <authorList>
            <person name="Palmer W."/>
            <person name="Jacygrad E."/>
            <person name="Sagayaradj S."/>
            <person name="Cavanaugh K."/>
            <person name="Han R."/>
            <person name="Bertier L."/>
            <person name="Beede B."/>
            <person name="Kafkas S."/>
            <person name="Golino D."/>
            <person name="Preece J."/>
            <person name="Michelmore R."/>
        </authorList>
    </citation>
    <scope>NUCLEOTIDE SEQUENCE [LARGE SCALE GENOMIC DNA]</scope>
</reference>
<dbReference type="EMBL" id="CM047903">
    <property type="protein sequence ID" value="KAJ0093123.1"/>
    <property type="molecule type" value="Genomic_DNA"/>
</dbReference>
<proteinExistence type="predicted"/>
<gene>
    <name evidence="1" type="ORF">Patl1_26175</name>
</gene>